<dbReference type="Proteomes" id="UP000800036">
    <property type="component" value="Unassembled WGS sequence"/>
</dbReference>
<dbReference type="OrthoDB" id="62952at2759"/>
<organism evidence="1 2">
    <name type="scientific">Bimuria novae-zelandiae CBS 107.79</name>
    <dbReference type="NCBI Taxonomy" id="1447943"/>
    <lineage>
        <taxon>Eukaryota</taxon>
        <taxon>Fungi</taxon>
        <taxon>Dikarya</taxon>
        <taxon>Ascomycota</taxon>
        <taxon>Pezizomycotina</taxon>
        <taxon>Dothideomycetes</taxon>
        <taxon>Pleosporomycetidae</taxon>
        <taxon>Pleosporales</taxon>
        <taxon>Massarineae</taxon>
        <taxon>Didymosphaeriaceae</taxon>
        <taxon>Bimuria</taxon>
    </lineage>
</organism>
<dbReference type="EMBL" id="ML976671">
    <property type="protein sequence ID" value="KAF1975343.1"/>
    <property type="molecule type" value="Genomic_DNA"/>
</dbReference>
<proteinExistence type="predicted"/>
<gene>
    <name evidence="1" type="ORF">BU23DRAFT_566902</name>
</gene>
<accession>A0A6A5VCX8</accession>
<reference evidence="1" key="1">
    <citation type="journal article" date="2020" name="Stud. Mycol.">
        <title>101 Dothideomycetes genomes: a test case for predicting lifestyles and emergence of pathogens.</title>
        <authorList>
            <person name="Haridas S."/>
            <person name="Albert R."/>
            <person name="Binder M."/>
            <person name="Bloem J."/>
            <person name="Labutti K."/>
            <person name="Salamov A."/>
            <person name="Andreopoulos B."/>
            <person name="Baker S."/>
            <person name="Barry K."/>
            <person name="Bills G."/>
            <person name="Bluhm B."/>
            <person name="Cannon C."/>
            <person name="Castanera R."/>
            <person name="Culley D."/>
            <person name="Daum C."/>
            <person name="Ezra D."/>
            <person name="Gonzalez J."/>
            <person name="Henrissat B."/>
            <person name="Kuo A."/>
            <person name="Liang C."/>
            <person name="Lipzen A."/>
            <person name="Lutzoni F."/>
            <person name="Magnuson J."/>
            <person name="Mondo S."/>
            <person name="Nolan M."/>
            <person name="Ohm R."/>
            <person name="Pangilinan J."/>
            <person name="Park H.-J."/>
            <person name="Ramirez L."/>
            <person name="Alfaro M."/>
            <person name="Sun H."/>
            <person name="Tritt A."/>
            <person name="Yoshinaga Y."/>
            <person name="Zwiers L.-H."/>
            <person name="Turgeon B."/>
            <person name="Goodwin S."/>
            <person name="Spatafora J."/>
            <person name="Crous P."/>
            <person name="Grigoriev I."/>
        </authorList>
    </citation>
    <scope>NUCLEOTIDE SEQUENCE</scope>
    <source>
        <strain evidence="1">CBS 107.79</strain>
    </source>
</reference>
<dbReference type="PANTHER" id="PTHR38790:SF4">
    <property type="entry name" value="2EXR DOMAIN-CONTAINING PROTEIN"/>
    <property type="match status" value="1"/>
</dbReference>
<dbReference type="PANTHER" id="PTHR38790">
    <property type="entry name" value="2EXR DOMAIN-CONTAINING PROTEIN-RELATED"/>
    <property type="match status" value="1"/>
</dbReference>
<dbReference type="AlphaFoldDB" id="A0A6A5VCX8"/>
<evidence type="ECO:0000313" key="1">
    <source>
        <dbReference type="EMBL" id="KAF1975343.1"/>
    </source>
</evidence>
<evidence type="ECO:0008006" key="3">
    <source>
        <dbReference type="Google" id="ProtNLM"/>
    </source>
</evidence>
<sequence length="244" mass="26918">MPSVGKNRKFNAVNIKRVVGVDRYNEKAAADQKRWFSGLDAFRAQKSRSAEVETSPLLRLPVELRLKIYGYLLYDNDAISFTFPSDKLFKNALKRHAVKIPPSIVLSRTRPWSWYPLASLSNDDACLAPDWSSQIILVQDLPKQPTPPEARALALGPTCSSSSSHSGACNGHCDCWDGPVHGQILRVCRTTYYEALPLLYGRHNFAFMHAYALGPGASLAATWTSGTWIATAPRCGTTCFRAGA</sequence>
<keyword evidence="2" id="KW-1185">Reference proteome</keyword>
<name>A0A6A5VCX8_9PLEO</name>
<evidence type="ECO:0000313" key="2">
    <source>
        <dbReference type="Proteomes" id="UP000800036"/>
    </source>
</evidence>
<protein>
    <recommendedName>
        <fullName evidence="3">F-box domain-containing protein</fullName>
    </recommendedName>
</protein>